<dbReference type="GO" id="GO:0051010">
    <property type="term" value="F:microtubule plus-end binding"/>
    <property type="evidence" value="ECO:0007669"/>
    <property type="project" value="TreeGrafter"/>
</dbReference>
<dbReference type="GO" id="GO:0031122">
    <property type="term" value="P:cytoplasmic microtubule organization"/>
    <property type="evidence" value="ECO:0007669"/>
    <property type="project" value="TreeGrafter"/>
</dbReference>
<evidence type="ECO:0000313" key="6">
    <source>
        <dbReference type="Proteomes" id="UP000007151"/>
    </source>
</evidence>
<evidence type="ECO:0000256" key="4">
    <source>
        <dbReference type="ARBA" id="ARBA00025779"/>
    </source>
</evidence>
<dbReference type="Pfam" id="PF14560">
    <property type="entry name" value="Ubiquitin_2"/>
    <property type="match status" value="1"/>
</dbReference>
<dbReference type="GO" id="GO:0005829">
    <property type="term" value="C:cytosol"/>
    <property type="evidence" value="ECO:0007669"/>
    <property type="project" value="UniProtKB-ARBA"/>
</dbReference>
<dbReference type="PROSITE" id="PS50245">
    <property type="entry name" value="CAP_GLY_2"/>
    <property type="match status" value="1"/>
</dbReference>
<dbReference type="GO" id="GO:0007021">
    <property type="term" value="P:tubulin complex assembly"/>
    <property type="evidence" value="ECO:0007669"/>
    <property type="project" value="InterPro"/>
</dbReference>
<dbReference type="PANTHER" id="PTHR18916">
    <property type="entry name" value="DYNACTIN 1-RELATED MICROTUBULE-BINDING"/>
    <property type="match status" value="1"/>
</dbReference>
<dbReference type="CDD" id="cd01789">
    <property type="entry name" value="Ubl_TBCB"/>
    <property type="match status" value="1"/>
</dbReference>
<dbReference type="InterPro" id="IPR000938">
    <property type="entry name" value="CAP-Gly_domain"/>
</dbReference>
<accession>A0A212EXN0</accession>
<keyword evidence="6" id="KW-1185">Reference proteome</keyword>
<dbReference type="InterPro" id="IPR045172">
    <property type="entry name" value="TBCB_Ubl"/>
</dbReference>
<dbReference type="GO" id="GO:0005938">
    <property type="term" value="C:cell cortex"/>
    <property type="evidence" value="ECO:0007669"/>
    <property type="project" value="TreeGrafter"/>
</dbReference>
<dbReference type="GO" id="GO:0035371">
    <property type="term" value="C:microtubule plus-end"/>
    <property type="evidence" value="ECO:0007669"/>
    <property type="project" value="TreeGrafter"/>
</dbReference>
<evidence type="ECO:0000256" key="1">
    <source>
        <dbReference type="ARBA" id="ARBA00004496"/>
    </source>
</evidence>
<dbReference type="InterPro" id="IPR036859">
    <property type="entry name" value="CAP-Gly_dom_sf"/>
</dbReference>
<keyword evidence="3" id="KW-0143">Chaperone</keyword>
<dbReference type="GO" id="GO:0007023">
    <property type="term" value="P:post-chaperonin tubulin folding pathway"/>
    <property type="evidence" value="ECO:0007669"/>
    <property type="project" value="InterPro"/>
</dbReference>
<proteinExistence type="inferred from homology"/>
<dbReference type="InterPro" id="IPR029071">
    <property type="entry name" value="Ubiquitin-like_domsf"/>
</dbReference>
<dbReference type="OrthoDB" id="5295208at2759"/>
<organism evidence="5 6">
    <name type="scientific">Danaus plexippus plexippus</name>
    <dbReference type="NCBI Taxonomy" id="278856"/>
    <lineage>
        <taxon>Eukaryota</taxon>
        <taxon>Metazoa</taxon>
        <taxon>Ecdysozoa</taxon>
        <taxon>Arthropoda</taxon>
        <taxon>Hexapoda</taxon>
        <taxon>Insecta</taxon>
        <taxon>Pterygota</taxon>
        <taxon>Neoptera</taxon>
        <taxon>Endopterygota</taxon>
        <taxon>Lepidoptera</taxon>
        <taxon>Glossata</taxon>
        <taxon>Ditrysia</taxon>
        <taxon>Papilionoidea</taxon>
        <taxon>Nymphalidae</taxon>
        <taxon>Danainae</taxon>
        <taxon>Danaini</taxon>
        <taxon>Danaina</taxon>
        <taxon>Danaus</taxon>
        <taxon>Danaus</taxon>
    </lineage>
</organism>
<comment type="caution">
    <text evidence="5">The sequence shown here is derived from an EMBL/GenBank/DDBJ whole genome shotgun (WGS) entry which is preliminary data.</text>
</comment>
<dbReference type="KEGG" id="dpl:KGM_215582"/>
<evidence type="ECO:0000256" key="2">
    <source>
        <dbReference type="ARBA" id="ARBA00022490"/>
    </source>
</evidence>
<protein>
    <submittedName>
        <fullName evidence="5">Tubulin-folding cofactor B like protein</fullName>
    </submittedName>
</protein>
<dbReference type="Gene3D" id="3.10.20.90">
    <property type="entry name" value="Phosphatidylinositol 3-kinase Catalytic Subunit, Chain A, domain 1"/>
    <property type="match status" value="1"/>
</dbReference>
<keyword evidence="2" id="KW-0963">Cytoplasm</keyword>
<dbReference type="AlphaFoldDB" id="A0A212EXN0"/>
<dbReference type="SUPFAM" id="SSF74924">
    <property type="entry name" value="Cap-Gly domain"/>
    <property type="match status" value="1"/>
</dbReference>
<dbReference type="GO" id="GO:0043014">
    <property type="term" value="F:alpha-tubulin binding"/>
    <property type="evidence" value="ECO:0007669"/>
    <property type="project" value="InterPro"/>
</dbReference>
<name>A0A212EXN0_DANPL</name>
<dbReference type="SMART" id="SM01052">
    <property type="entry name" value="CAP_GLY"/>
    <property type="match status" value="1"/>
</dbReference>
<comment type="similarity">
    <text evidence="4">Belongs to the TBCB family.</text>
</comment>
<dbReference type="eggNOG" id="KOG3206">
    <property type="taxonomic scope" value="Eukaryota"/>
</dbReference>
<sequence length="247" mass="27906">MEGIQIITQDFVNVHITKSGGEDAAPIERRFKKEISIQDFKTKLELLTGGSAVTMKLKLYDNKNNYIGDLDNDQAMIGSYPIEDGMRIHVIDNFSLVKDFDTSDTAERFRLSEEEYEKKGDTLRSFLQRNKLGKYNEEEMNKMREQQQKEMAEEAERAAAAVVGARCEVNVPGAGPRRATVRYNGPLDGARGLWIGVQYDEPRGKNDGEVNGKRYFTCPPKYGGFVKPVYVTVGDFPEEETGLEDEI</sequence>
<dbReference type="EMBL" id="AGBW02011749">
    <property type="protein sequence ID" value="OWR46194.1"/>
    <property type="molecule type" value="Genomic_DNA"/>
</dbReference>
<dbReference type="FunFam" id="2.30.30.190:FF:000013">
    <property type="entry name" value="Tubulin-folding cofactor B"/>
    <property type="match status" value="1"/>
</dbReference>
<dbReference type="FunCoup" id="A0A212EXN0">
    <property type="interactions" value="1140"/>
</dbReference>
<dbReference type="PANTHER" id="PTHR18916:SF85">
    <property type="entry name" value="TUBULIN-FOLDING COFACTOR B"/>
    <property type="match status" value="1"/>
</dbReference>
<evidence type="ECO:0000313" key="5">
    <source>
        <dbReference type="EMBL" id="OWR46194.1"/>
    </source>
</evidence>
<dbReference type="InterPro" id="IPR000626">
    <property type="entry name" value="Ubiquitin-like_dom"/>
</dbReference>
<evidence type="ECO:0000256" key="3">
    <source>
        <dbReference type="ARBA" id="ARBA00023186"/>
    </source>
</evidence>
<dbReference type="Proteomes" id="UP000007151">
    <property type="component" value="Unassembled WGS sequence"/>
</dbReference>
<comment type="subcellular location">
    <subcellularLocation>
        <location evidence="1">Cytoplasm</location>
    </subcellularLocation>
</comment>
<dbReference type="STRING" id="278856.A0A212EXN0"/>
<reference evidence="5 6" key="1">
    <citation type="journal article" date="2011" name="Cell">
        <title>The monarch butterfly genome yields insights into long-distance migration.</title>
        <authorList>
            <person name="Zhan S."/>
            <person name="Merlin C."/>
            <person name="Boore J.L."/>
            <person name="Reppert S.M."/>
        </authorList>
    </citation>
    <scope>NUCLEOTIDE SEQUENCE [LARGE SCALE GENOMIC DNA]</scope>
    <source>
        <strain evidence="5">F-2</strain>
    </source>
</reference>
<dbReference type="Pfam" id="PF01302">
    <property type="entry name" value="CAP_GLY"/>
    <property type="match status" value="1"/>
</dbReference>
<dbReference type="SUPFAM" id="SSF54236">
    <property type="entry name" value="Ubiquitin-like"/>
    <property type="match status" value="1"/>
</dbReference>
<gene>
    <name evidence="5" type="ORF">KGM_215582</name>
</gene>
<dbReference type="GO" id="GO:0005634">
    <property type="term" value="C:nucleus"/>
    <property type="evidence" value="ECO:0007669"/>
    <property type="project" value="TreeGrafter"/>
</dbReference>
<dbReference type="Gene3D" id="2.30.30.190">
    <property type="entry name" value="CAP Gly-rich-like domain"/>
    <property type="match status" value="1"/>
</dbReference>